<comment type="cofactor">
    <cofactor evidence="6">
        <name>a divalent metal cation</name>
        <dbReference type="ChEBI" id="CHEBI:60240"/>
    </cofactor>
    <text evidence="6">Binds 2 divalent metal cations per subunit. Site 1 may preferentially bind zinc ions, while site 2 has a preference for magnesium and/or manganese ions.</text>
</comment>
<dbReference type="PANTHER" id="PTHR11347">
    <property type="entry name" value="CYCLIC NUCLEOTIDE PHOSPHODIESTERASE"/>
    <property type="match status" value="1"/>
</dbReference>
<evidence type="ECO:0000256" key="2">
    <source>
        <dbReference type="ARBA" id="ARBA00006437"/>
    </source>
</evidence>
<dbReference type="InterPro" id="IPR036971">
    <property type="entry name" value="PDEase_catalytic_dom_sf"/>
</dbReference>
<dbReference type="SMART" id="SM00091">
    <property type="entry name" value="PAS"/>
    <property type="match status" value="1"/>
</dbReference>
<evidence type="ECO:0000256" key="7">
    <source>
        <dbReference type="SAM" id="MobiDB-lite"/>
    </source>
</evidence>
<dbReference type="Gene3D" id="1.10.1300.10">
    <property type="entry name" value="3'5'-cyclic nucleotide phosphodiesterase, catalytic domain"/>
    <property type="match status" value="1"/>
</dbReference>
<keyword evidence="10" id="KW-1185">Reference proteome</keyword>
<keyword evidence="5" id="KW-0114">cAMP</keyword>
<feature type="compositionally biased region" description="Polar residues" evidence="7">
    <location>
        <begin position="740"/>
        <end position="760"/>
    </location>
</feature>
<evidence type="ECO:0000259" key="8">
    <source>
        <dbReference type="PROSITE" id="PS50112"/>
    </source>
</evidence>
<dbReference type="CDD" id="cd00077">
    <property type="entry name" value="HDc"/>
    <property type="match status" value="1"/>
</dbReference>
<dbReference type="InterPro" id="IPR035965">
    <property type="entry name" value="PAS-like_dom_sf"/>
</dbReference>
<dbReference type="SUPFAM" id="SSF55785">
    <property type="entry name" value="PYP-like sensor domain (PAS domain)"/>
    <property type="match status" value="1"/>
</dbReference>
<keyword evidence="4 6" id="KW-0378">Hydrolase</keyword>
<dbReference type="RefSeq" id="XP_006814032.1">
    <property type="nucleotide sequence ID" value="XM_006813969.1"/>
</dbReference>
<protein>
    <recommendedName>
        <fullName evidence="6">Phosphodiesterase</fullName>
        <ecNumber evidence="6">3.1.4.-</ecNumber>
    </recommendedName>
</protein>
<evidence type="ECO:0000256" key="5">
    <source>
        <dbReference type="ARBA" id="ARBA00023149"/>
    </source>
</evidence>
<dbReference type="PRINTS" id="PR00387">
    <property type="entry name" value="PDIESTERASE1"/>
</dbReference>
<organism evidence="10 11">
    <name type="scientific">Saccoglossus kowalevskii</name>
    <name type="common">Acorn worm</name>
    <dbReference type="NCBI Taxonomy" id="10224"/>
    <lineage>
        <taxon>Eukaryota</taxon>
        <taxon>Metazoa</taxon>
        <taxon>Hemichordata</taxon>
        <taxon>Enteropneusta</taxon>
        <taxon>Harrimaniidae</taxon>
        <taxon>Saccoglossus</taxon>
    </lineage>
</organism>
<evidence type="ECO:0000256" key="6">
    <source>
        <dbReference type="RuleBase" id="RU363067"/>
    </source>
</evidence>
<dbReference type="InterPro" id="IPR023088">
    <property type="entry name" value="PDEase"/>
</dbReference>
<feature type="compositionally biased region" description="Polar residues" evidence="7">
    <location>
        <begin position="44"/>
        <end position="55"/>
    </location>
</feature>
<feature type="region of interest" description="Disordered" evidence="7">
    <location>
        <begin position="17"/>
        <end position="68"/>
    </location>
</feature>
<dbReference type="InterPro" id="IPR013767">
    <property type="entry name" value="PAS_fold"/>
</dbReference>
<evidence type="ECO:0000259" key="9">
    <source>
        <dbReference type="PROSITE" id="PS51845"/>
    </source>
</evidence>
<name>A0ABM0M1Z1_SACKO</name>
<keyword evidence="3 6" id="KW-0479">Metal-binding</keyword>
<dbReference type="CDD" id="cd00130">
    <property type="entry name" value="PAS"/>
    <property type="match status" value="1"/>
</dbReference>
<evidence type="ECO:0000313" key="10">
    <source>
        <dbReference type="Proteomes" id="UP000694865"/>
    </source>
</evidence>
<comment type="pathway">
    <text evidence="1">Purine metabolism; 3',5'-cyclic AMP degradation; AMP from 3',5'-cyclic AMP: step 1/1.</text>
</comment>
<dbReference type="Pfam" id="PF08629">
    <property type="entry name" value="PDE8"/>
    <property type="match status" value="1"/>
</dbReference>
<dbReference type="PROSITE" id="PS00126">
    <property type="entry name" value="PDEASE_I_1"/>
    <property type="match status" value="1"/>
</dbReference>
<gene>
    <name evidence="11" type="primary">PDE8B</name>
</gene>
<proteinExistence type="inferred from homology"/>
<dbReference type="Pfam" id="PF00233">
    <property type="entry name" value="PDEase_I"/>
    <property type="match status" value="1"/>
</dbReference>
<reference evidence="11" key="1">
    <citation type="submission" date="2025-08" db="UniProtKB">
        <authorList>
            <consortium name="RefSeq"/>
        </authorList>
    </citation>
    <scope>IDENTIFICATION</scope>
    <source>
        <tissue evidence="11">Testes</tissue>
    </source>
</reference>
<feature type="compositionally biased region" description="Polar residues" evidence="7">
    <location>
        <begin position="23"/>
        <end position="38"/>
    </location>
</feature>
<evidence type="ECO:0000313" key="11">
    <source>
        <dbReference type="RefSeq" id="XP_006814032.1"/>
    </source>
</evidence>
<feature type="region of interest" description="Disordered" evidence="7">
    <location>
        <begin position="737"/>
        <end position="760"/>
    </location>
</feature>
<dbReference type="InterPro" id="IPR002073">
    <property type="entry name" value="PDEase_catalytic_dom"/>
</dbReference>
<dbReference type="InterPro" id="IPR023174">
    <property type="entry name" value="PDEase_CS"/>
</dbReference>
<sequence>MGCAPSIHVSQSGVVYCRDSDESNSPRPSSFSHQQQHTHLIRSTDITEAGPSSTAAGPAILGRRDRRGTISIEAETQTSRSTVEMRGASNELFFGPMKVSQPPVQIMLVFGKEDAQSDGFWWAADKGGYKCNIVRNPTAALECFLEKHHDVIIIDRRHSKNFDADALCRSIRATRPSEHTVIVGVTKKCASEKEEPSILPLLNAGFNKRYVENPNTGACLNELIQLEHGEVRLRHKLWTANAVFAALDSVSDIIEITSNDHEIQYVNPAYERLTGYTTDEIIGKRTDGLTKSDKNKQEILDTMYSQLKKGKMWEGTFYTRRKNGDSLLQNVHVTPVLGYGGKVRHHVFVRKGTNYTSDSNQLEKYKDGAELPNETIYGFARRGSVDIRGLRRGSLDIRSLSSDQGGMHRRQSMARIHSMTIEAPITKVINIINAAQENSPITVVQALDRVLEILRTSELYSPQLNSQQVKEEDQVTSDYVGGLMSEELALSTSYNVMGAIEKVLRFNITLSKVAHHNVPSTPPTNQHQVPPHVEAILESVASWDFNVIELEKATSKRPLMFLGMAIFRRFNVPEFLGVSESVILNWLQVIEANYHSTNPYHNSSHAADVLHATAFFLERERLKACLEPADEVASLIAAVVHDVDHPGRTNSFLCNASSELAVLYNDVAVLESHHAALAFQLTTKDDRCNIFKELERDDYRQIRQTVIDMVLATEMVRHFEHLSKFVNSIKLVMKDADDGSSMQSGRGTPDSSASSGALTTPESRTLIKRMLIKCADISNPARPLKLCVEWANRIAQEYCNQTDDEKQRGLPVVMPVFDRNTLNVSKSQVSFIDYFVVDMFDAWDSFADCSVVTTHLQNNYKYWKQEEEKEKEKDKKEKQGKEKK</sequence>
<dbReference type="PROSITE" id="PS51845">
    <property type="entry name" value="PDEASE_I_2"/>
    <property type="match status" value="1"/>
</dbReference>
<dbReference type="PROSITE" id="PS50112">
    <property type="entry name" value="PAS"/>
    <property type="match status" value="1"/>
</dbReference>
<dbReference type="NCBIfam" id="TIGR00229">
    <property type="entry name" value="sensory_box"/>
    <property type="match status" value="1"/>
</dbReference>
<dbReference type="SMART" id="SM00471">
    <property type="entry name" value="HDc"/>
    <property type="match status" value="1"/>
</dbReference>
<evidence type="ECO:0000256" key="4">
    <source>
        <dbReference type="ARBA" id="ARBA00022801"/>
    </source>
</evidence>
<evidence type="ECO:0000256" key="3">
    <source>
        <dbReference type="ARBA" id="ARBA00022723"/>
    </source>
</evidence>
<dbReference type="InterPro" id="IPR000014">
    <property type="entry name" value="PAS"/>
</dbReference>
<dbReference type="SUPFAM" id="SSF109604">
    <property type="entry name" value="HD-domain/PDEase-like"/>
    <property type="match status" value="1"/>
</dbReference>
<feature type="domain" description="PAS" evidence="8">
    <location>
        <begin position="239"/>
        <end position="284"/>
    </location>
</feature>
<dbReference type="EC" id="3.1.4.-" evidence="6"/>
<dbReference type="Pfam" id="PF00989">
    <property type="entry name" value="PAS"/>
    <property type="match status" value="1"/>
</dbReference>
<dbReference type="Gene3D" id="3.30.450.20">
    <property type="entry name" value="PAS domain"/>
    <property type="match status" value="1"/>
</dbReference>
<dbReference type="InterPro" id="IPR003607">
    <property type="entry name" value="HD/PDEase_dom"/>
</dbReference>
<accession>A0ABM0M1Z1</accession>
<evidence type="ECO:0000256" key="1">
    <source>
        <dbReference type="ARBA" id="ARBA00004703"/>
    </source>
</evidence>
<dbReference type="Proteomes" id="UP000694865">
    <property type="component" value="Unplaced"/>
</dbReference>
<feature type="domain" description="PDEase" evidence="9">
    <location>
        <begin position="525"/>
        <end position="870"/>
    </location>
</feature>
<dbReference type="InterPro" id="IPR057304">
    <property type="entry name" value="PDE8-like_REC_N"/>
</dbReference>
<dbReference type="GeneID" id="100375120"/>
<dbReference type="Pfam" id="PF23198">
    <property type="entry name" value="PDE8A_N"/>
    <property type="match status" value="1"/>
</dbReference>
<comment type="similarity">
    <text evidence="2">Belongs to the cyclic nucleotide phosphodiesterase family. PDE8 subfamily.</text>
</comment>